<dbReference type="InterPro" id="IPR000868">
    <property type="entry name" value="Isochorismatase-like_dom"/>
</dbReference>
<sequence>MKIDMFEMDKTALMVIDVQGRLAQMMHRKKFLIEQIQIMIHAAKLLDLPIFWLEQYPQGLGETVDEIKQLMQDIKPYEKISFSSCGQQQLLTDLRSSGRSQLIVTGIESHVCVYQTVLDLLDGQFQVAVNQDAVSSRTKANKNLGMARMQQAGATITSTEMVLFELMRTAEHPSFKQISKLLK</sequence>
<protein>
    <submittedName>
        <fullName evidence="2">Nicotinamidase-related amidase</fullName>
    </submittedName>
</protein>
<keyword evidence="3" id="KW-1185">Reference proteome</keyword>
<proteinExistence type="predicted"/>
<dbReference type="SUPFAM" id="SSF52499">
    <property type="entry name" value="Isochorismatase-like hydrolases"/>
    <property type="match status" value="1"/>
</dbReference>
<dbReference type="AlphaFoldDB" id="A0A4R6XLG5"/>
<feature type="domain" description="Isochorismatase-like" evidence="1">
    <location>
        <begin position="11"/>
        <end position="160"/>
    </location>
</feature>
<comment type="caution">
    <text evidence="2">The sequence shown here is derived from an EMBL/GenBank/DDBJ whole genome shotgun (WGS) entry which is preliminary data.</text>
</comment>
<dbReference type="Proteomes" id="UP000295724">
    <property type="component" value="Unassembled WGS sequence"/>
</dbReference>
<dbReference type="PANTHER" id="PTHR14119">
    <property type="entry name" value="HYDROLASE"/>
    <property type="match status" value="1"/>
</dbReference>
<dbReference type="PANTHER" id="PTHR14119:SF3">
    <property type="entry name" value="ISOCHORISMATASE DOMAIN-CONTAINING PROTEIN 2"/>
    <property type="match status" value="1"/>
</dbReference>
<dbReference type="Gene3D" id="3.40.50.850">
    <property type="entry name" value="Isochorismatase-like"/>
    <property type="match status" value="1"/>
</dbReference>
<dbReference type="InterPro" id="IPR050993">
    <property type="entry name" value="Isochorismatase_domain"/>
</dbReference>
<dbReference type="RefSeq" id="WP_211337028.1">
    <property type="nucleotide sequence ID" value="NZ_NIHB01000001.1"/>
</dbReference>
<gene>
    <name evidence="2" type="ORF">C8D91_1378</name>
</gene>
<reference evidence="2 3" key="1">
    <citation type="submission" date="2019-03" db="EMBL/GenBank/DDBJ databases">
        <title>Genomic Encyclopedia of Type Strains, Phase IV (KMG-IV): sequencing the most valuable type-strain genomes for metagenomic binning, comparative biology and taxonomic classification.</title>
        <authorList>
            <person name="Goeker M."/>
        </authorList>
    </citation>
    <scope>NUCLEOTIDE SEQUENCE [LARGE SCALE GENOMIC DNA]</scope>
    <source>
        <strain evidence="2 3">DSM 25488</strain>
    </source>
</reference>
<evidence type="ECO:0000313" key="3">
    <source>
        <dbReference type="Proteomes" id="UP000295724"/>
    </source>
</evidence>
<organism evidence="2 3">
    <name type="scientific">Marinicella litoralis</name>
    <dbReference type="NCBI Taxonomy" id="644220"/>
    <lineage>
        <taxon>Bacteria</taxon>
        <taxon>Pseudomonadati</taxon>
        <taxon>Pseudomonadota</taxon>
        <taxon>Gammaproteobacteria</taxon>
        <taxon>Lysobacterales</taxon>
        <taxon>Marinicellaceae</taxon>
        <taxon>Marinicella</taxon>
    </lineage>
</organism>
<accession>A0A4R6XLG5</accession>
<evidence type="ECO:0000313" key="2">
    <source>
        <dbReference type="EMBL" id="TDR20406.1"/>
    </source>
</evidence>
<name>A0A4R6XLG5_9GAMM</name>
<dbReference type="Pfam" id="PF00857">
    <property type="entry name" value="Isochorismatase"/>
    <property type="match status" value="1"/>
</dbReference>
<evidence type="ECO:0000259" key="1">
    <source>
        <dbReference type="Pfam" id="PF00857"/>
    </source>
</evidence>
<dbReference type="InterPro" id="IPR036380">
    <property type="entry name" value="Isochorismatase-like_sf"/>
</dbReference>
<dbReference type="CDD" id="cd01012">
    <property type="entry name" value="YcaC_related"/>
    <property type="match status" value="1"/>
</dbReference>
<dbReference type="EMBL" id="SNZB01000003">
    <property type="protein sequence ID" value="TDR20406.1"/>
    <property type="molecule type" value="Genomic_DNA"/>
</dbReference>